<keyword evidence="3" id="KW-1185">Reference proteome</keyword>
<dbReference type="KEGG" id="plue:EWM63_16455"/>
<evidence type="ECO:0000313" key="2">
    <source>
        <dbReference type="EMBL" id="QBE64387.1"/>
    </source>
</evidence>
<protein>
    <submittedName>
        <fullName evidence="2">DUF1176 domain-containing protein</fullName>
    </submittedName>
</protein>
<evidence type="ECO:0000313" key="3">
    <source>
        <dbReference type="Proteomes" id="UP000290637"/>
    </source>
</evidence>
<accession>A0A4P6KZI3</accession>
<keyword evidence="1" id="KW-0732">Signal</keyword>
<evidence type="ECO:0000256" key="1">
    <source>
        <dbReference type="SAM" id="SignalP"/>
    </source>
</evidence>
<dbReference type="AlphaFoldDB" id="A0A4P6KZI3"/>
<dbReference type="EMBL" id="CP035913">
    <property type="protein sequence ID" value="QBE64387.1"/>
    <property type="molecule type" value="Genomic_DNA"/>
</dbReference>
<name>A0A4P6KZI3_9BURK</name>
<reference evidence="2 3" key="1">
    <citation type="submission" date="2019-02" db="EMBL/GenBank/DDBJ databases">
        <title>Draft Genome Sequences of Six Type Strains of the Genus Massilia.</title>
        <authorList>
            <person name="Miess H."/>
            <person name="Frediansyhah A."/>
            <person name="Gross H."/>
        </authorList>
    </citation>
    <scope>NUCLEOTIDE SEQUENCE [LARGE SCALE GENOMIC DNA]</scope>
    <source>
        <strain evidence="2 3">DSM 17473</strain>
    </source>
</reference>
<gene>
    <name evidence="2" type="ORF">EWM63_16455</name>
</gene>
<feature type="chain" id="PRO_5020843891" evidence="1">
    <location>
        <begin position="24"/>
        <end position="327"/>
    </location>
</feature>
<organism evidence="2 3">
    <name type="scientific">Pseudoduganella lutea</name>
    <dbReference type="NCBI Taxonomy" id="321985"/>
    <lineage>
        <taxon>Bacteria</taxon>
        <taxon>Pseudomonadati</taxon>
        <taxon>Pseudomonadota</taxon>
        <taxon>Betaproteobacteria</taxon>
        <taxon>Burkholderiales</taxon>
        <taxon>Oxalobacteraceae</taxon>
        <taxon>Telluria group</taxon>
        <taxon>Pseudoduganella</taxon>
    </lineage>
</organism>
<dbReference type="RefSeq" id="WP_130187505.1">
    <property type="nucleotide sequence ID" value="NZ_CP035913.1"/>
</dbReference>
<feature type="signal peptide" evidence="1">
    <location>
        <begin position="1"/>
        <end position="23"/>
    </location>
</feature>
<dbReference type="Pfam" id="PF06674">
    <property type="entry name" value="DUF1176"/>
    <property type="match status" value="1"/>
</dbReference>
<dbReference type="Proteomes" id="UP000290637">
    <property type="component" value="Chromosome"/>
</dbReference>
<sequence length="327" mass="35979">MTMPALLRYASLAAALSAPLLCAAQEYEDWTVQCDNVNHCEAVGYGPDRETARWLAVQLVRDAGPGTAVRARIVLAEDGPAKPVDLTLTLDRHPPATFRANQPLPRAAAQVLLDRMIDGREGQASDGQQQWPLPLAGMKAALLRMDVLQGRIGTPGALVRRGSRAESSVPPAPAMPVLRAVQPAKRINDRVIEAALLAEIGPPQEEWIDRHDLYRLSNGRLLFLFESSRGPTASFYEAWLANGRPPYRPRRLELPTNGLPADVLVNADFDGQVLASYSGRTLADCGHATRWLWTGEKFELLAMSHADHCRGMLDLIDHRKWVGRKVP</sequence>
<dbReference type="OrthoDB" id="6183301at2"/>
<proteinExistence type="predicted"/>
<dbReference type="InterPro" id="IPR009560">
    <property type="entry name" value="DUF1176"/>
</dbReference>